<dbReference type="InterPro" id="IPR011740">
    <property type="entry name" value="DUF2460"/>
</dbReference>
<dbReference type="KEGG" id="vg:3342415"/>
<sequence length="206" mass="22401">MAFDETRLPDDVERGAQGGPRFKTTVITLSSGFERRNSDWAQTRGEWDVGYGIQDATDLEDVIAFFYARNGRARGFRFKDWTDYVLSRQAIGTTDGSNATFQLFKRYTSGSTSFDRILSKIVTATTQVWVNNVEAPEGGASTSFAIDTTTGIITLGSSLAAQSGTTVEAACQFDVPVRFGSDALDITAEWADAVGAPNIPIVEIRV</sequence>
<accession>Q5DN22</accession>
<organism evidence="2 3">
    <name type="scientific">Alphaproteobacteria phage PhiJL001</name>
    <dbReference type="NCBI Taxonomy" id="2681607"/>
    <lineage>
        <taxon>Viruses</taxon>
        <taxon>Duplodnaviria</taxon>
        <taxon>Heunggongvirae</taxon>
        <taxon>Uroviricota</taxon>
        <taxon>Caudoviricetes</taxon>
        <taxon>Mesyanzhinovviridae</taxon>
        <taxon>Keylargovirus</taxon>
        <taxon>Keylargovirus JL001</taxon>
    </lineage>
</organism>
<proteinExistence type="predicted"/>
<keyword evidence="3" id="KW-1185">Reference proteome</keyword>
<dbReference type="Pfam" id="PF09343">
    <property type="entry name" value="DUF2460"/>
    <property type="match status" value="1"/>
</dbReference>
<evidence type="ECO:0000313" key="2">
    <source>
        <dbReference type="EMBL" id="AAT69467.1"/>
    </source>
</evidence>
<reference evidence="2 3" key="1">
    <citation type="journal article" date="2005" name="Appl. Environ. Microbiol.">
        <title>Genomic analysis of bacteriophage PhiJL001: insights into its interaction with a sponge-associated alpha-proteobacterium.</title>
        <authorList>
            <person name="Lohr J.E."/>
            <person name="Chen F."/>
            <person name="Hill R.T."/>
        </authorList>
    </citation>
    <scope>NUCLEOTIDE SEQUENCE</scope>
</reference>
<gene>
    <name evidence="2" type="ORF">JL001p83</name>
</gene>
<evidence type="ECO:0000313" key="3">
    <source>
        <dbReference type="Proteomes" id="UP000000993"/>
    </source>
</evidence>
<dbReference type="GeneID" id="3342415"/>
<dbReference type="Proteomes" id="UP000000993">
    <property type="component" value="Segment"/>
</dbReference>
<evidence type="ECO:0000259" key="1">
    <source>
        <dbReference type="Pfam" id="PF09343"/>
    </source>
</evidence>
<protein>
    <submittedName>
        <fullName evidence="2">Gp83</fullName>
    </submittedName>
</protein>
<feature type="domain" description="DUF2460" evidence="1">
    <location>
        <begin position="4"/>
        <end position="205"/>
    </location>
</feature>
<name>Q5DN22_9CAUD</name>
<dbReference type="RefSeq" id="YP_224007.1">
    <property type="nucleotide sequence ID" value="NC_006938.1"/>
</dbReference>
<dbReference type="NCBIfam" id="TIGR02217">
    <property type="entry name" value="chp_TIGR02217"/>
    <property type="match status" value="1"/>
</dbReference>
<dbReference type="EMBL" id="AY576273">
    <property type="protein sequence ID" value="AAT69467.1"/>
    <property type="molecule type" value="Genomic_DNA"/>
</dbReference>